<dbReference type="PROSITE" id="PS51365">
    <property type="entry name" value="RENAL_DIPEPTIDASE_2"/>
    <property type="match status" value="1"/>
</dbReference>
<keyword evidence="1" id="KW-0224">Dipeptidase</keyword>
<dbReference type="GO" id="GO:0006508">
    <property type="term" value="P:proteolysis"/>
    <property type="evidence" value="ECO:0007669"/>
    <property type="project" value="UniProtKB-KW"/>
</dbReference>
<dbReference type="Proteomes" id="UP001233999">
    <property type="component" value="Unassembled WGS sequence"/>
</dbReference>
<keyword evidence="1" id="KW-0472">Membrane</keyword>
<dbReference type="AlphaFoldDB" id="A0AAD8ELY9"/>
<proteinExistence type="inferred from homology"/>
<keyword evidence="1" id="KW-0449">Lipoprotein</keyword>
<evidence type="ECO:0000313" key="2">
    <source>
        <dbReference type="EMBL" id="KAJ9595138.1"/>
    </source>
</evidence>
<name>A0AAD8ELY9_DIPPU</name>
<reference evidence="2" key="2">
    <citation type="submission" date="2023-05" db="EMBL/GenBank/DDBJ databases">
        <authorList>
            <person name="Fouks B."/>
        </authorList>
    </citation>
    <scope>NUCLEOTIDE SEQUENCE</scope>
    <source>
        <strain evidence="2">Stay&amp;Tobe</strain>
        <tissue evidence="2">Testes</tissue>
    </source>
</reference>
<comment type="similarity">
    <text evidence="1">Belongs to the metallo-dependent hydrolases superfamily. Peptidase M19 family.</text>
</comment>
<keyword evidence="1" id="KW-0862">Zinc</keyword>
<keyword evidence="1" id="KW-0378">Hydrolase</keyword>
<dbReference type="PANTHER" id="PTHR10443:SF12">
    <property type="entry name" value="DIPEPTIDASE"/>
    <property type="match status" value="1"/>
</dbReference>
<comment type="subunit">
    <text evidence="1">Homodimer; disulfide-linked.</text>
</comment>
<dbReference type="GO" id="GO:0070573">
    <property type="term" value="F:metallodipeptidase activity"/>
    <property type="evidence" value="ECO:0007669"/>
    <property type="project" value="InterPro"/>
</dbReference>
<keyword evidence="1" id="KW-1015">Disulfide bond</keyword>
<dbReference type="InterPro" id="IPR032466">
    <property type="entry name" value="Metal_Hydrolase"/>
</dbReference>
<evidence type="ECO:0000313" key="3">
    <source>
        <dbReference type="Proteomes" id="UP001233999"/>
    </source>
</evidence>
<dbReference type="GO" id="GO:0098552">
    <property type="term" value="C:side of membrane"/>
    <property type="evidence" value="ECO:0007669"/>
    <property type="project" value="UniProtKB-KW"/>
</dbReference>
<dbReference type="Pfam" id="PF01244">
    <property type="entry name" value="Peptidase_M19"/>
    <property type="match status" value="1"/>
</dbReference>
<keyword evidence="1" id="KW-0479">Metal-binding</keyword>
<dbReference type="PANTHER" id="PTHR10443">
    <property type="entry name" value="MICROSOMAL DIPEPTIDASE"/>
    <property type="match status" value="1"/>
</dbReference>
<organism evidence="2 3">
    <name type="scientific">Diploptera punctata</name>
    <name type="common">Pacific beetle cockroach</name>
    <dbReference type="NCBI Taxonomy" id="6984"/>
    <lineage>
        <taxon>Eukaryota</taxon>
        <taxon>Metazoa</taxon>
        <taxon>Ecdysozoa</taxon>
        <taxon>Arthropoda</taxon>
        <taxon>Hexapoda</taxon>
        <taxon>Insecta</taxon>
        <taxon>Pterygota</taxon>
        <taxon>Neoptera</taxon>
        <taxon>Polyneoptera</taxon>
        <taxon>Dictyoptera</taxon>
        <taxon>Blattodea</taxon>
        <taxon>Blaberoidea</taxon>
        <taxon>Blaberidae</taxon>
        <taxon>Diplopterinae</taxon>
        <taxon>Diploptera</taxon>
    </lineage>
</organism>
<accession>A0AAD8ELY9</accession>
<comment type="cofactor">
    <cofactor evidence="1">
        <name>Zn(2+)</name>
        <dbReference type="ChEBI" id="CHEBI:29105"/>
    </cofactor>
</comment>
<keyword evidence="1" id="KW-0645">Protease</keyword>
<comment type="subcellular location">
    <subcellularLocation>
        <location evidence="1">Membrane</location>
        <topology evidence="1">Lipid-anchor</topology>
        <topology evidence="1">GPI-anchor</topology>
    </subcellularLocation>
</comment>
<keyword evidence="1" id="KW-0482">Metalloprotease</keyword>
<keyword evidence="1" id="KW-0336">GPI-anchor</keyword>
<keyword evidence="1" id="KW-0325">Glycoprotein</keyword>
<feature type="non-terminal residue" evidence="2">
    <location>
        <position position="265"/>
    </location>
</feature>
<keyword evidence="3" id="KW-1185">Reference proteome</keyword>
<gene>
    <name evidence="2" type="ORF">L9F63_013565</name>
</gene>
<dbReference type="GO" id="GO:0046872">
    <property type="term" value="F:metal ion binding"/>
    <property type="evidence" value="ECO:0007669"/>
    <property type="project" value="UniProtKB-UniRule"/>
</dbReference>
<dbReference type="InterPro" id="IPR000180">
    <property type="entry name" value="Dipep_AS"/>
</dbReference>
<dbReference type="PROSITE" id="PS00869">
    <property type="entry name" value="RENAL_DIPEPTIDASE_1"/>
    <property type="match status" value="1"/>
</dbReference>
<dbReference type="EMBL" id="JASPKZ010002689">
    <property type="protein sequence ID" value="KAJ9595138.1"/>
    <property type="molecule type" value="Genomic_DNA"/>
</dbReference>
<reference evidence="2" key="1">
    <citation type="journal article" date="2023" name="IScience">
        <title>Live-bearing cockroach genome reveals convergent evolutionary mechanisms linked to viviparity in insects and beyond.</title>
        <authorList>
            <person name="Fouks B."/>
            <person name="Harrison M.C."/>
            <person name="Mikhailova A.A."/>
            <person name="Marchal E."/>
            <person name="English S."/>
            <person name="Carruthers M."/>
            <person name="Jennings E.C."/>
            <person name="Chiamaka E.L."/>
            <person name="Frigard R.A."/>
            <person name="Pippel M."/>
            <person name="Attardo G.M."/>
            <person name="Benoit J.B."/>
            <person name="Bornberg-Bauer E."/>
            <person name="Tobe S.S."/>
        </authorList>
    </citation>
    <scope>NUCLEOTIDE SEQUENCE</scope>
    <source>
        <strain evidence="2">Stay&amp;Tobe</strain>
    </source>
</reference>
<dbReference type="EC" id="3.4.13.19" evidence="1"/>
<dbReference type="InterPro" id="IPR008257">
    <property type="entry name" value="Pept_M19"/>
</dbReference>
<evidence type="ECO:0000256" key="1">
    <source>
        <dbReference type="RuleBase" id="RU341113"/>
    </source>
</evidence>
<dbReference type="SUPFAM" id="SSF51556">
    <property type="entry name" value="Metallo-dependent hydrolases"/>
    <property type="match status" value="1"/>
</dbReference>
<protein>
    <recommendedName>
        <fullName evidence="1">Dipeptidase</fullName>
        <ecNumber evidence="1">3.4.13.19</ecNumber>
    </recommendedName>
</protein>
<dbReference type="Gene3D" id="3.20.20.140">
    <property type="entry name" value="Metal-dependent hydrolases"/>
    <property type="match status" value="1"/>
</dbReference>
<comment type="catalytic activity">
    <reaction evidence="1">
        <text>an L-aminoacyl-L-amino acid + H2O = 2 an L-alpha-amino acid</text>
        <dbReference type="Rhea" id="RHEA:48940"/>
        <dbReference type="ChEBI" id="CHEBI:15377"/>
        <dbReference type="ChEBI" id="CHEBI:59869"/>
        <dbReference type="ChEBI" id="CHEBI:77460"/>
        <dbReference type="EC" id="3.4.13.19"/>
    </reaction>
</comment>
<comment type="caution">
    <text evidence="2">The sequence shown here is derived from an EMBL/GenBank/DDBJ whole genome shotgun (WGS) entry which is preliminary data.</text>
</comment>
<sequence>VFSVYFIFNIINFVSTRGRGFYTFNVKNTGSVSQMEVGHIHNDLAWNVRNFVHNQLQRFNFSADLRTVAPWSNSAWSQTDLPRMQQGMLGFWSAYVPCDSQYKDAVQLTLEQINVIRRLVDTYSNHLQFVTTAQDVEFTSWKIASLVGVEGGHSLGASLGVLRALYDLGVRYLTLTHTCHTPWADSSSGAASDSNTRGEGLTHFGKIVVHELNRLGMLVDLSHAAHETVLAVLEITKSPIIFSHSSAQALCNTSRNVPDQVLKLV</sequence>
<feature type="non-terminal residue" evidence="2">
    <location>
        <position position="1"/>
    </location>
</feature>